<keyword evidence="3" id="KW-1003">Cell membrane</keyword>
<name>A0ABQ5MGV0_9FLAO</name>
<sequence length="141" mass="15080">MIQLKELKMKKNLDVGLLVLRVVISVLMLLHGLGKLNGGLEFVKGMLVDKGMPGFIAYGAIVGEILAPIAILIGFRTRIAALIYAINCVVAILMVHSAMVFSLSETGGWAIELLGLYLFGAVTLYFTGAGAIAVSTKNNWD</sequence>
<evidence type="ECO:0000256" key="7">
    <source>
        <dbReference type="SAM" id="Phobius"/>
    </source>
</evidence>
<evidence type="ECO:0000256" key="4">
    <source>
        <dbReference type="ARBA" id="ARBA00022692"/>
    </source>
</evidence>
<feature type="transmembrane region" description="Helical" evidence="7">
    <location>
        <begin position="54"/>
        <end position="75"/>
    </location>
</feature>
<evidence type="ECO:0000256" key="3">
    <source>
        <dbReference type="ARBA" id="ARBA00022475"/>
    </source>
</evidence>
<comment type="similarity">
    <text evidence="2">Belongs to the DoxX family.</text>
</comment>
<protein>
    <submittedName>
        <fullName evidence="8">GntR family transcriptional regulator</fullName>
    </submittedName>
</protein>
<dbReference type="InterPro" id="IPR051907">
    <property type="entry name" value="DoxX-like_oxidoreductase"/>
</dbReference>
<reference evidence="8" key="1">
    <citation type="submission" date="2022-07" db="EMBL/GenBank/DDBJ databases">
        <title>Taxonomy of Novel Oxalotrophic and Methylotrophic Bacteria.</title>
        <authorList>
            <person name="Sahin N."/>
            <person name="Tani A."/>
        </authorList>
    </citation>
    <scope>NUCLEOTIDE SEQUENCE</scope>
    <source>
        <strain evidence="8">Y10</strain>
    </source>
</reference>
<dbReference type="EMBL" id="BRVO01000001">
    <property type="protein sequence ID" value="GLB48629.1"/>
    <property type="molecule type" value="Genomic_DNA"/>
</dbReference>
<evidence type="ECO:0000256" key="1">
    <source>
        <dbReference type="ARBA" id="ARBA00004651"/>
    </source>
</evidence>
<keyword evidence="9" id="KW-1185">Reference proteome</keyword>
<feature type="transmembrane region" description="Helical" evidence="7">
    <location>
        <begin position="12"/>
        <end position="34"/>
    </location>
</feature>
<evidence type="ECO:0000313" key="9">
    <source>
        <dbReference type="Proteomes" id="UP001143543"/>
    </source>
</evidence>
<gene>
    <name evidence="8" type="ORF">Y10_09970</name>
</gene>
<dbReference type="InterPro" id="IPR032808">
    <property type="entry name" value="DoxX"/>
</dbReference>
<comment type="caution">
    <text evidence="8">The sequence shown here is derived from an EMBL/GenBank/DDBJ whole genome shotgun (WGS) entry which is preliminary data.</text>
</comment>
<organism evidence="8 9">
    <name type="scientific">Neptunitalea lumnitzerae</name>
    <dbReference type="NCBI Taxonomy" id="2965509"/>
    <lineage>
        <taxon>Bacteria</taxon>
        <taxon>Pseudomonadati</taxon>
        <taxon>Bacteroidota</taxon>
        <taxon>Flavobacteriia</taxon>
        <taxon>Flavobacteriales</taxon>
        <taxon>Flavobacteriaceae</taxon>
        <taxon>Neptunitalea</taxon>
    </lineage>
</organism>
<dbReference type="Proteomes" id="UP001143543">
    <property type="component" value="Unassembled WGS sequence"/>
</dbReference>
<dbReference type="PANTHER" id="PTHR33452">
    <property type="entry name" value="OXIDOREDUCTASE CATD-RELATED"/>
    <property type="match status" value="1"/>
</dbReference>
<evidence type="ECO:0000256" key="6">
    <source>
        <dbReference type="ARBA" id="ARBA00023136"/>
    </source>
</evidence>
<comment type="subcellular location">
    <subcellularLocation>
        <location evidence="1">Cell membrane</location>
        <topology evidence="1">Multi-pass membrane protein</topology>
    </subcellularLocation>
</comment>
<feature type="transmembrane region" description="Helical" evidence="7">
    <location>
        <begin position="82"/>
        <end position="103"/>
    </location>
</feature>
<feature type="transmembrane region" description="Helical" evidence="7">
    <location>
        <begin position="109"/>
        <end position="134"/>
    </location>
</feature>
<evidence type="ECO:0000313" key="8">
    <source>
        <dbReference type="EMBL" id="GLB48629.1"/>
    </source>
</evidence>
<dbReference type="Pfam" id="PF07681">
    <property type="entry name" value="DoxX"/>
    <property type="match status" value="1"/>
</dbReference>
<keyword evidence="4 7" id="KW-0812">Transmembrane</keyword>
<proteinExistence type="inferred from homology"/>
<keyword evidence="6 7" id="KW-0472">Membrane</keyword>
<keyword evidence="5 7" id="KW-1133">Transmembrane helix</keyword>
<evidence type="ECO:0000256" key="5">
    <source>
        <dbReference type="ARBA" id="ARBA00022989"/>
    </source>
</evidence>
<evidence type="ECO:0000256" key="2">
    <source>
        <dbReference type="ARBA" id="ARBA00006679"/>
    </source>
</evidence>
<accession>A0ABQ5MGV0</accession>
<dbReference type="PANTHER" id="PTHR33452:SF1">
    <property type="entry name" value="INNER MEMBRANE PROTEIN YPHA-RELATED"/>
    <property type="match status" value="1"/>
</dbReference>